<dbReference type="InterPro" id="IPR011011">
    <property type="entry name" value="Znf_FYVE_PHD"/>
</dbReference>
<evidence type="ECO:0000256" key="6">
    <source>
        <dbReference type="ARBA" id="ARBA00022771"/>
    </source>
</evidence>
<proteinExistence type="predicted"/>
<keyword evidence="6 11" id="KW-0863">Zinc-finger</keyword>
<keyword evidence="3" id="KW-1017">Isopeptide bond</keyword>
<feature type="compositionally biased region" description="Polar residues" evidence="12">
    <location>
        <begin position="646"/>
        <end position="664"/>
    </location>
</feature>
<dbReference type="SUPFAM" id="SSF57903">
    <property type="entry name" value="FYVE/PHD zinc finger"/>
    <property type="match status" value="1"/>
</dbReference>
<keyword evidence="8" id="KW-0832">Ubl conjugation</keyword>
<dbReference type="GO" id="GO:0006325">
    <property type="term" value="P:chromatin organization"/>
    <property type="evidence" value="ECO:0007669"/>
    <property type="project" value="UniProtKB-KW"/>
</dbReference>
<dbReference type="CDD" id="cd15489">
    <property type="entry name" value="PHD_SF"/>
    <property type="match status" value="1"/>
</dbReference>
<evidence type="ECO:0000256" key="5">
    <source>
        <dbReference type="ARBA" id="ARBA00022723"/>
    </source>
</evidence>
<dbReference type="SMART" id="SM00249">
    <property type="entry name" value="PHD"/>
    <property type="match status" value="2"/>
</dbReference>
<evidence type="ECO:0000256" key="7">
    <source>
        <dbReference type="ARBA" id="ARBA00022833"/>
    </source>
</evidence>
<evidence type="ECO:0000256" key="10">
    <source>
        <dbReference type="ARBA" id="ARBA00023242"/>
    </source>
</evidence>
<dbReference type="AlphaFoldDB" id="A0A9P0H5D3"/>
<keyword evidence="4" id="KW-0597">Phosphoprotein</keyword>
<dbReference type="GO" id="GO:0005634">
    <property type="term" value="C:nucleus"/>
    <property type="evidence" value="ECO:0007669"/>
    <property type="project" value="UniProtKB-SubCell"/>
</dbReference>
<evidence type="ECO:0000313" key="16">
    <source>
        <dbReference type="Proteomes" id="UP001152798"/>
    </source>
</evidence>
<dbReference type="OrthoDB" id="10004495at2759"/>
<organism evidence="15 16">
    <name type="scientific">Nezara viridula</name>
    <name type="common">Southern green stink bug</name>
    <name type="synonym">Cimex viridulus</name>
    <dbReference type="NCBI Taxonomy" id="85310"/>
    <lineage>
        <taxon>Eukaryota</taxon>
        <taxon>Metazoa</taxon>
        <taxon>Ecdysozoa</taxon>
        <taxon>Arthropoda</taxon>
        <taxon>Hexapoda</taxon>
        <taxon>Insecta</taxon>
        <taxon>Pterygota</taxon>
        <taxon>Neoptera</taxon>
        <taxon>Paraneoptera</taxon>
        <taxon>Hemiptera</taxon>
        <taxon>Heteroptera</taxon>
        <taxon>Panheteroptera</taxon>
        <taxon>Pentatomomorpha</taxon>
        <taxon>Pentatomoidea</taxon>
        <taxon>Pentatomidae</taxon>
        <taxon>Pentatominae</taxon>
        <taxon>Nezara</taxon>
    </lineage>
</organism>
<dbReference type="EMBL" id="OV725079">
    <property type="protein sequence ID" value="CAH1395745.1"/>
    <property type="molecule type" value="Genomic_DNA"/>
</dbReference>
<keyword evidence="16" id="KW-1185">Reference proteome</keyword>
<name>A0A9P0H5D3_NEZVI</name>
<dbReference type="SUPFAM" id="SSF47769">
    <property type="entry name" value="SAM/Pointed domain"/>
    <property type="match status" value="1"/>
</dbReference>
<evidence type="ECO:0000259" key="14">
    <source>
        <dbReference type="PROSITE" id="PS52014"/>
    </source>
</evidence>
<evidence type="ECO:0000256" key="4">
    <source>
        <dbReference type="ARBA" id="ARBA00022553"/>
    </source>
</evidence>
<dbReference type="InterPro" id="IPR019787">
    <property type="entry name" value="Znf_PHD-finger"/>
</dbReference>
<dbReference type="Proteomes" id="UP001152798">
    <property type="component" value="Chromosome 3"/>
</dbReference>
<feature type="compositionally biased region" description="Basic and acidic residues" evidence="12">
    <location>
        <begin position="635"/>
        <end position="645"/>
    </location>
</feature>
<comment type="subcellular location">
    <subcellularLocation>
        <location evidence="1">Nucleus</location>
    </subcellularLocation>
</comment>
<dbReference type="InterPro" id="IPR013761">
    <property type="entry name" value="SAM/pointed_sf"/>
</dbReference>
<evidence type="ECO:0000256" key="3">
    <source>
        <dbReference type="ARBA" id="ARBA00022499"/>
    </source>
</evidence>
<evidence type="ECO:0000259" key="13">
    <source>
        <dbReference type="PROSITE" id="PS50016"/>
    </source>
</evidence>
<dbReference type="Gene3D" id="3.30.40.10">
    <property type="entry name" value="Zinc/RING finger domain, C3HC4 (zinc finger)"/>
    <property type="match status" value="1"/>
</dbReference>
<dbReference type="Gene3D" id="1.10.150.50">
    <property type="entry name" value="Transcription Factor, Ets-1"/>
    <property type="match status" value="1"/>
</dbReference>
<feature type="domain" description="PHD-type" evidence="13">
    <location>
        <begin position="575"/>
        <end position="628"/>
    </location>
</feature>
<evidence type="ECO:0000256" key="1">
    <source>
        <dbReference type="ARBA" id="ARBA00004123"/>
    </source>
</evidence>
<feature type="region of interest" description="Disordered" evidence="12">
    <location>
        <begin position="635"/>
        <end position="675"/>
    </location>
</feature>
<feature type="domain" description="SAMD1-like winged helix (WH)" evidence="14">
    <location>
        <begin position="1"/>
        <end position="77"/>
    </location>
</feature>
<dbReference type="InterPro" id="IPR001965">
    <property type="entry name" value="Znf_PHD"/>
</dbReference>
<evidence type="ECO:0000256" key="8">
    <source>
        <dbReference type="ARBA" id="ARBA00022843"/>
    </source>
</evidence>
<feature type="region of interest" description="Disordered" evidence="12">
    <location>
        <begin position="480"/>
        <end position="499"/>
    </location>
</feature>
<evidence type="ECO:0000256" key="12">
    <source>
        <dbReference type="SAM" id="MobiDB-lite"/>
    </source>
</evidence>
<protein>
    <submittedName>
        <fullName evidence="15">Uncharacterized protein</fullName>
    </submittedName>
</protein>
<dbReference type="PROSITE" id="PS52014">
    <property type="entry name" value="SAMD1_WH"/>
    <property type="match status" value="1"/>
</dbReference>
<evidence type="ECO:0000256" key="9">
    <source>
        <dbReference type="ARBA" id="ARBA00022853"/>
    </source>
</evidence>
<sequence>MLQMPKRSLCDLVLDTIDIISARKNRPNLVRIYRHLHRLYDLSLSTCESLLQSLLKEGRVIRVTYKGNISYRNALKWKKYSYYMKKTMGSELPGTILTKAISELVVQEPDYLNMGVPCKILEEHLLSMKDYNISKETIHNLLQRELKHESLLQLDNGNYFLGPKPPDTPLFEGEEVDLKFDKVKKVKTYKHEIKRLKDKAIENMNSSNFILQNNNVPESYKELSDLEVNHSDIATDLKGLDNQTAIDEISCIDSKQNRIVIDDNSSNQTITKTGTESVQFEDCRMTTSENGITSNEETHCSTKKLPKELQFRPLEELVERELSSSQVMDSEPSDLNDSDKDPVKRQCSNLGSEERLSLESSDDSFSLSVSDAETTSNFNLERNLSCDVTESSKDAKLKKSKYKPSSSQDEYEINSEDMSYSKHKSSSCKVDSDSNDQKNGISVDKIKNKDKSFPPVVERVQRKKRTKYDASEYYFPSLKRKTRESTSDNDKKEDKRRKKRKKDGVGCLSGIFAKRVMFPGNTSMCCECNCYISKVKLDPMIFCTTCANQGHQSCALKTMSGKDWFCVGCRTEATLPTCTVCNKMADQEDRGILHSCTRCGDRYHKECHSLAIKVPLPNEWHCFKCLIVETKGMDESSKNDEKTDSDSCGNQEFKNENKPSNTQFLKEEPPDSRNWSSEDVYNYFKEYLDEEAANAFMEQDIDGYALKLMGRSDVLNLGLKLGPSLKVLFHVRRLQLRSNRLMEIWNN</sequence>
<dbReference type="GO" id="GO:0008270">
    <property type="term" value="F:zinc ion binding"/>
    <property type="evidence" value="ECO:0007669"/>
    <property type="project" value="UniProtKB-KW"/>
</dbReference>
<dbReference type="InterPro" id="IPR048589">
    <property type="entry name" value="SAMD1-like_WH"/>
</dbReference>
<feature type="region of interest" description="Disordered" evidence="12">
    <location>
        <begin position="389"/>
        <end position="461"/>
    </location>
</feature>
<accession>A0A9P0H5D3</accession>
<dbReference type="GO" id="GO:0003677">
    <property type="term" value="F:DNA binding"/>
    <property type="evidence" value="ECO:0007669"/>
    <property type="project" value="InterPro"/>
</dbReference>
<feature type="compositionally biased region" description="Basic and acidic residues" evidence="12">
    <location>
        <begin position="483"/>
        <end position="493"/>
    </location>
</feature>
<reference evidence="15" key="1">
    <citation type="submission" date="2022-01" db="EMBL/GenBank/DDBJ databases">
        <authorList>
            <person name="King R."/>
        </authorList>
    </citation>
    <scope>NUCLEOTIDE SEQUENCE</scope>
</reference>
<evidence type="ECO:0000256" key="11">
    <source>
        <dbReference type="PROSITE-ProRule" id="PRU00146"/>
    </source>
</evidence>
<gene>
    <name evidence="15" type="ORF">NEZAVI_LOCUS5961</name>
</gene>
<evidence type="ECO:0000256" key="2">
    <source>
        <dbReference type="ARBA" id="ARBA00022491"/>
    </source>
</evidence>
<keyword evidence="10" id="KW-0539">Nucleus</keyword>
<dbReference type="Pfam" id="PF21524">
    <property type="entry name" value="SAMD1_WH"/>
    <property type="match status" value="1"/>
</dbReference>
<evidence type="ECO:0000313" key="15">
    <source>
        <dbReference type="EMBL" id="CAH1395745.1"/>
    </source>
</evidence>
<keyword evidence="7" id="KW-0862">Zinc</keyword>
<keyword evidence="9" id="KW-0156">Chromatin regulator</keyword>
<keyword evidence="2" id="KW-0678">Repressor</keyword>
<dbReference type="InterPro" id="IPR013083">
    <property type="entry name" value="Znf_RING/FYVE/PHD"/>
</dbReference>
<feature type="region of interest" description="Disordered" evidence="12">
    <location>
        <begin position="320"/>
        <end position="365"/>
    </location>
</feature>
<keyword evidence="5" id="KW-0479">Metal-binding</keyword>
<dbReference type="PROSITE" id="PS50016">
    <property type="entry name" value="ZF_PHD_2"/>
    <property type="match status" value="1"/>
</dbReference>